<dbReference type="RefSeq" id="WP_153857194.1">
    <property type="nucleotide sequence ID" value="NZ_CP045913.1"/>
</dbReference>
<dbReference type="EMBL" id="CP045913">
    <property type="protein sequence ID" value="QGH59477.1"/>
    <property type="molecule type" value="Genomic_DNA"/>
</dbReference>
<sequence length="181" mass="18888">MAKNEFLPFGTAANANVIPNADYQALPARTAGFSGGVAKSEQLNTVWRQASVIASVVAQFIADNTGKDVLDDGDLAGLKANLGDAVKGAVGTFEAQAQPTGYQKLPSGIIIQWGAVLIAANSTQENNFPIPFTNQCFSLQVTLTYPGPNVGVNAGATSKSKFGIQNYADSAAYFQWLAIGV</sequence>
<evidence type="ECO:0000313" key="2">
    <source>
        <dbReference type="EMBL" id="QGH59477.1"/>
    </source>
</evidence>
<reference evidence="2 3" key="1">
    <citation type="submission" date="2019-11" db="EMBL/GenBank/DDBJ databases">
        <title>The Phosphoenolpyruvate Phosphotransferase System Regulates Serratia proteamaculans 336X Biofilm Formation and Wheat Roots colonization.</title>
        <authorList>
            <person name="Liu F."/>
        </authorList>
    </citation>
    <scope>NUCLEOTIDE SEQUENCE [LARGE SCALE GENOMIC DNA]</scope>
    <source>
        <strain evidence="2 3">336X</strain>
    </source>
</reference>
<dbReference type="AlphaFoldDB" id="A0A5Q2V259"/>
<dbReference type="Gene3D" id="2.60.40.3940">
    <property type="match status" value="1"/>
</dbReference>
<organism evidence="2 3">
    <name type="scientific">Serratia proteamaculans</name>
    <dbReference type="NCBI Taxonomy" id="28151"/>
    <lineage>
        <taxon>Bacteria</taxon>
        <taxon>Pseudomonadati</taxon>
        <taxon>Pseudomonadota</taxon>
        <taxon>Gammaproteobacteria</taxon>
        <taxon>Enterobacterales</taxon>
        <taxon>Yersiniaceae</taxon>
        <taxon>Serratia</taxon>
    </lineage>
</organism>
<feature type="domain" description="Putative tail fiber protein gp53-like C-terminal" evidence="1">
    <location>
        <begin position="104"/>
        <end position="180"/>
    </location>
</feature>
<dbReference type="Pfam" id="PF21882">
    <property type="entry name" value="Gp53-like_C"/>
    <property type="match status" value="1"/>
</dbReference>
<evidence type="ECO:0000259" key="1">
    <source>
        <dbReference type="Pfam" id="PF21882"/>
    </source>
</evidence>
<dbReference type="Proteomes" id="UP000381260">
    <property type="component" value="Chromosome"/>
</dbReference>
<gene>
    <name evidence="2" type="ORF">GHV41_00845</name>
</gene>
<name>A0A5Q2V259_SERPR</name>
<proteinExistence type="predicted"/>
<dbReference type="InterPro" id="IPR054075">
    <property type="entry name" value="Gp53-like_C"/>
</dbReference>
<protein>
    <recommendedName>
        <fullName evidence="1">Putative tail fiber protein gp53-like C-terminal domain-containing protein</fullName>
    </recommendedName>
</protein>
<evidence type="ECO:0000313" key="3">
    <source>
        <dbReference type="Proteomes" id="UP000381260"/>
    </source>
</evidence>
<accession>A0A5Q2V259</accession>